<accession>A0AAV5K165</accession>
<dbReference type="EMBL" id="BPVZ01000049">
    <property type="protein sequence ID" value="GKV18140.1"/>
    <property type="molecule type" value="Genomic_DNA"/>
</dbReference>
<keyword evidence="2" id="KW-1185">Reference proteome</keyword>
<dbReference type="AlphaFoldDB" id="A0AAV5K165"/>
<evidence type="ECO:0000313" key="2">
    <source>
        <dbReference type="Proteomes" id="UP001054252"/>
    </source>
</evidence>
<comment type="caution">
    <text evidence="1">The sequence shown here is derived from an EMBL/GenBank/DDBJ whole genome shotgun (WGS) entry which is preliminary data.</text>
</comment>
<name>A0AAV5K165_9ROSI</name>
<protein>
    <submittedName>
        <fullName evidence="1">Uncharacterized protein</fullName>
    </submittedName>
</protein>
<reference evidence="1 2" key="1">
    <citation type="journal article" date="2021" name="Commun. Biol.">
        <title>The genome of Shorea leprosula (Dipterocarpaceae) highlights the ecological relevance of drought in aseasonal tropical rainforests.</title>
        <authorList>
            <person name="Ng K.K.S."/>
            <person name="Kobayashi M.J."/>
            <person name="Fawcett J.A."/>
            <person name="Hatakeyama M."/>
            <person name="Paape T."/>
            <person name="Ng C.H."/>
            <person name="Ang C.C."/>
            <person name="Tnah L.H."/>
            <person name="Lee C.T."/>
            <person name="Nishiyama T."/>
            <person name="Sese J."/>
            <person name="O'Brien M.J."/>
            <person name="Copetti D."/>
            <person name="Mohd Noor M.I."/>
            <person name="Ong R.C."/>
            <person name="Putra M."/>
            <person name="Sireger I.Z."/>
            <person name="Indrioko S."/>
            <person name="Kosugi Y."/>
            <person name="Izuno A."/>
            <person name="Isagi Y."/>
            <person name="Lee S.L."/>
            <person name="Shimizu K.K."/>
        </authorList>
    </citation>
    <scope>NUCLEOTIDE SEQUENCE [LARGE SCALE GENOMIC DNA]</scope>
    <source>
        <strain evidence="1">214</strain>
    </source>
</reference>
<proteinExistence type="predicted"/>
<evidence type="ECO:0000313" key="1">
    <source>
        <dbReference type="EMBL" id="GKV18140.1"/>
    </source>
</evidence>
<gene>
    <name evidence="1" type="ORF">SLEP1_g28562</name>
</gene>
<organism evidence="1 2">
    <name type="scientific">Rubroshorea leprosula</name>
    <dbReference type="NCBI Taxonomy" id="152421"/>
    <lineage>
        <taxon>Eukaryota</taxon>
        <taxon>Viridiplantae</taxon>
        <taxon>Streptophyta</taxon>
        <taxon>Embryophyta</taxon>
        <taxon>Tracheophyta</taxon>
        <taxon>Spermatophyta</taxon>
        <taxon>Magnoliopsida</taxon>
        <taxon>eudicotyledons</taxon>
        <taxon>Gunneridae</taxon>
        <taxon>Pentapetalae</taxon>
        <taxon>rosids</taxon>
        <taxon>malvids</taxon>
        <taxon>Malvales</taxon>
        <taxon>Dipterocarpaceae</taxon>
        <taxon>Rubroshorea</taxon>
    </lineage>
</organism>
<dbReference type="Proteomes" id="UP001054252">
    <property type="component" value="Unassembled WGS sequence"/>
</dbReference>
<sequence length="81" mass="9192">MKLFISNHGLISSLWIQAVSSKVDKEAFDLRTSLEEFVVTKRAIVAMALLATCKFQEVKHDVTRFINAYCVNGVGITRWNM</sequence>